<dbReference type="PANTHER" id="PTHR11524">
    <property type="entry name" value="60S RIBOSOMAL PROTEIN L7"/>
    <property type="match status" value="1"/>
</dbReference>
<dbReference type="EMBL" id="CM007901">
    <property type="protein sequence ID" value="OTG05451.1"/>
    <property type="molecule type" value="Genomic_DNA"/>
</dbReference>
<dbReference type="PANTHER" id="PTHR11524:SF60">
    <property type="entry name" value="RIBOSOMAL PROTEIN L30 FERREDOXIN-LIKE FOLD DOMAIN-CONTAINING PROTEIN"/>
    <property type="match status" value="1"/>
</dbReference>
<evidence type="ECO:0000313" key="1">
    <source>
        <dbReference type="EMBL" id="KAF5778348.1"/>
    </source>
</evidence>
<keyword evidence="3" id="KW-1185">Reference proteome</keyword>
<proteinExistence type="predicted"/>
<dbReference type="InterPro" id="IPR039699">
    <property type="entry name" value="Ribosomal_uL30"/>
</dbReference>
<dbReference type="OMA" id="RIICIEY"/>
<accession>A0A251T6B3</accession>
<dbReference type="InParanoid" id="A0A251T6B3"/>
<keyword evidence="2" id="KW-0687">Ribonucleoprotein</keyword>
<evidence type="ECO:0000313" key="3">
    <source>
        <dbReference type="Proteomes" id="UP000215914"/>
    </source>
</evidence>
<dbReference type="GO" id="GO:0005840">
    <property type="term" value="C:ribosome"/>
    <property type="evidence" value="ECO:0007669"/>
    <property type="project" value="UniProtKB-KW"/>
</dbReference>
<dbReference type="InterPro" id="IPR036919">
    <property type="entry name" value="Ribo_uL30_ferredoxin-like_sf"/>
</dbReference>
<gene>
    <name evidence="2" type="ORF">HannXRQ_Chr12g0373681</name>
    <name evidence="1" type="ORF">HanXRQr2_Chr12g0546411</name>
</gene>
<dbReference type="STRING" id="4232.A0A251T6B3"/>
<sequence length="76" mass="8477">MFIGVFLKVNKARLNISTGLSHMLLTGLGKFGIICVEDLIHEIFTAGPRYKEANNFLWPFKLKAPLGGLKKKKSLC</sequence>
<organism evidence="2 3">
    <name type="scientific">Helianthus annuus</name>
    <name type="common">Common sunflower</name>
    <dbReference type="NCBI Taxonomy" id="4232"/>
    <lineage>
        <taxon>Eukaryota</taxon>
        <taxon>Viridiplantae</taxon>
        <taxon>Streptophyta</taxon>
        <taxon>Embryophyta</taxon>
        <taxon>Tracheophyta</taxon>
        <taxon>Spermatophyta</taxon>
        <taxon>Magnoliopsida</taxon>
        <taxon>eudicotyledons</taxon>
        <taxon>Gunneridae</taxon>
        <taxon>Pentapetalae</taxon>
        <taxon>asterids</taxon>
        <taxon>campanulids</taxon>
        <taxon>Asterales</taxon>
        <taxon>Asteraceae</taxon>
        <taxon>Asteroideae</taxon>
        <taxon>Heliantheae alliance</taxon>
        <taxon>Heliantheae</taxon>
        <taxon>Helianthus</taxon>
    </lineage>
</organism>
<reference evidence="1" key="3">
    <citation type="submission" date="2020-06" db="EMBL/GenBank/DDBJ databases">
        <title>Helianthus annuus Genome sequencing and assembly Release 2.</title>
        <authorList>
            <person name="Gouzy J."/>
            <person name="Langlade N."/>
            <person name="Munos S."/>
        </authorList>
    </citation>
    <scope>NUCLEOTIDE SEQUENCE</scope>
    <source>
        <tissue evidence="1">Leaves</tissue>
    </source>
</reference>
<name>A0A251T6B3_HELAN</name>
<keyword evidence="2" id="KW-0689">Ribosomal protein</keyword>
<dbReference type="Proteomes" id="UP000215914">
    <property type="component" value="Chromosome 12"/>
</dbReference>
<dbReference type="Gramene" id="mRNA:HanXRQr2_Chr12g0546411">
    <property type="protein sequence ID" value="mRNA:HanXRQr2_Chr12g0546411"/>
    <property type="gene ID" value="HanXRQr2_Chr12g0546411"/>
</dbReference>
<dbReference type="EMBL" id="MNCJ02000327">
    <property type="protein sequence ID" value="KAF5778348.1"/>
    <property type="molecule type" value="Genomic_DNA"/>
</dbReference>
<dbReference type="SUPFAM" id="SSF55129">
    <property type="entry name" value="Ribosomal protein L30p/L7e"/>
    <property type="match status" value="1"/>
</dbReference>
<dbReference type="AlphaFoldDB" id="A0A251T6B3"/>
<reference evidence="1 3" key="1">
    <citation type="journal article" date="2017" name="Nature">
        <title>The sunflower genome provides insights into oil metabolism, flowering and Asterid evolution.</title>
        <authorList>
            <person name="Badouin H."/>
            <person name="Gouzy J."/>
            <person name="Grassa C.J."/>
            <person name="Murat F."/>
            <person name="Staton S.E."/>
            <person name="Cottret L."/>
            <person name="Lelandais-Briere C."/>
            <person name="Owens G.L."/>
            <person name="Carrere S."/>
            <person name="Mayjonade B."/>
            <person name="Legrand L."/>
            <person name="Gill N."/>
            <person name="Kane N.C."/>
            <person name="Bowers J.E."/>
            <person name="Hubner S."/>
            <person name="Bellec A."/>
            <person name="Berard A."/>
            <person name="Berges H."/>
            <person name="Blanchet N."/>
            <person name="Boniface M.C."/>
            <person name="Brunel D."/>
            <person name="Catrice O."/>
            <person name="Chaidir N."/>
            <person name="Claudel C."/>
            <person name="Donnadieu C."/>
            <person name="Faraut T."/>
            <person name="Fievet G."/>
            <person name="Helmstetter N."/>
            <person name="King M."/>
            <person name="Knapp S.J."/>
            <person name="Lai Z."/>
            <person name="Le Paslier M.C."/>
            <person name="Lippi Y."/>
            <person name="Lorenzon L."/>
            <person name="Mandel J.R."/>
            <person name="Marage G."/>
            <person name="Marchand G."/>
            <person name="Marquand E."/>
            <person name="Bret-Mestries E."/>
            <person name="Morien E."/>
            <person name="Nambeesan S."/>
            <person name="Nguyen T."/>
            <person name="Pegot-Espagnet P."/>
            <person name="Pouilly N."/>
            <person name="Raftis F."/>
            <person name="Sallet E."/>
            <person name="Schiex T."/>
            <person name="Thomas J."/>
            <person name="Vandecasteele C."/>
            <person name="Vares D."/>
            <person name="Vear F."/>
            <person name="Vautrin S."/>
            <person name="Crespi M."/>
            <person name="Mangin B."/>
            <person name="Burke J.M."/>
            <person name="Salse J."/>
            <person name="Munos S."/>
            <person name="Vincourt P."/>
            <person name="Rieseberg L.H."/>
            <person name="Langlade N.B."/>
        </authorList>
    </citation>
    <scope>NUCLEOTIDE SEQUENCE [LARGE SCALE GENOMIC DNA]</scope>
    <source>
        <strain evidence="3">cv. SF193</strain>
        <tissue evidence="1">Leaves</tissue>
    </source>
</reference>
<reference evidence="2" key="2">
    <citation type="submission" date="2017-02" db="EMBL/GenBank/DDBJ databases">
        <title>Sunflower complete genome.</title>
        <authorList>
            <person name="Langlade N."/>
            <person name="Munos S."/>
        </authorList>
    </citation>
    <scope>NUCLEOTIDE SEQUENCE [LARGE SCALE GENOMIC DNA]</scope>
    <source>
        <tissue evidence="2">Leaves</tissue>
    </source>
</reference>
<evidence type="ECO:0000313" key="2">
    <source>
        <dbReference type="EMBL" id="OTG05451.1"/>
    </source>
</evidence>
<protein>
    <submittedName>
        <fullName evidence="2">Putative ribosomal protein L30, ferredoxin-like fold domain-containing protein</fullName>
    </submittedName>
    <submittedName>
        <fullName evidence="1">Ribosomal protein L7/L30</fullName>
    </submittedName>
</protein>